<evidence type="ECO:0000313" key="2">
    <source>
        <dbReference type="EMBL" id="MFB9070542.1"/>
    </source>
</evidence>
<keyword evidence="3" id="KW-1185">Reference proteome</keyword>
<comment type="caution">
    <text evidence="2">The sequence shown here is derived from an EMBL/GenBank/DDBJ whole genome shotgun (WGS) entry which is preliminary data.</text>
</comment>
<organism evidence="2 3">
    <name type="scientific">Citricoccus parietis</name>
    <dbReference type="NCBI Taxonomy" id="592307"/>
    <lineage>
        <taxon>Bacteria</taxon>
        <taxon>Bacillati</taxon>
        <taxon>Actinomycetota</taxon>
        <taxon>Actinomycetes</taxon>
        <taxon>Micrococcales</taxon>
        <taxon>Micrococcaceae</taxon>
        <taxon>Citricoccus</taxon>
    </lineage>
</organism>
<feature type="region of interest" description="Disordered" evidence="1">
    <location>
        <begin position="1"/>
        <end position="44"/>
    </location>
</feature>
<evidence type="ECO:0000313" key="3">
    <source>
        <dbReference type="Proteomes" id="UP001589575"/>
    </source>
</evidence>
<dbReference type="EMBL" id="JBHMFI010000001">
    <property type="protein sequence ID" value="MFB9070542.1"/>
    <property type="molecule type" value="Genomic_DNA"/>
</dbReference>
<dbReference type="Proteomes" id="UP001589575">
    <property type="component" value="Unassembled WGS sequence"/>
</dbReference>
<protein>
    <submittedName>
        <fullName evidence="2">Uncharacterized protein</fullName>
    </submittedName>
</protein>
<reference evidence="2 3" key="1">
    <citation type="submission" date="2024-09" db="EMBL/GenBank/DDBJ databases">
        <authorList>
            <person name="Sun Q."/>
            <person name="Mori K."/>
        </authorList>
    </citation>
    <scope>NUCLEOTIDE SEQUENCE [LARGE SCALE GENOMIC DNA]</scope>
    <source>
        <strain evidence="2 3">CCM 7609</strain>
    </source>
</reference>
<accession>A0ABV5FV34</accession>
<sequence>MQAGGALVAAPADPPLGPSGREPHPSAVAAGAGPGEGRPAHSGR</sequence>
<gene>
    <name evidence="2" type="ORF">ACFFX0_04810</name>
</gene>
<name>A0ABV5FV34_9MICC</name>
<proteinExistence type="predicted"/>
<evidence type="ECO:0000256" key="1">
    <source>
        <dbReference type="SAM" id="MobiDB-lite"/>
    </source>
</evidence>